<dbReference type="SUPFAM" id="SSF54826">
    <property type="entry name" value="Enolase N-terminal domain-like"/>
    <property type="match status" value="1"/>
</dbReference>
<dbReference type="InterPro" id="IPR034593">
    <property type="entry name" value="DgoD-like"/>
</dbReference>
<organism evidence="3">
    <name type="scientific">marine metagenome</name>
    <dbReference type="NCBI Taxonomy" id="408172"/>
    <lineage>
        <taxon>unclassified sequences</taxon>
        <taxon>metagenomes</taxon>
        <taxon>ecological metagenomes</taxon>
    </lineage>
</organism>
<evidence type="ECO:0000313" key="3">
    <source>
        <dbReference type="EMBL" id="SVD95212.1"/>
    </source>
</evidence>
<feature type="non-terminal residue" evidence="3">
    <location>
        <position position="198"/>
    </location>
</feature>
<proteinExistence type="predicted"/>
<evidence type="ECO:0000259" key="2">
    <source>
        <dbReference type="Pfam" id="PF02746"/>
    </source>
</evidence>
<dbReference type="AlphaFoldDB" id="A0A382ZIB0"/>
<dbReference type="EMBL" id="UINC01184137">
    <property type="protein sequence ID" value="SVD95212.1"/>
    <property type="molecule type" value="Genomic_DNA"/>
</dbReference>
<feature type="domain" description="Mandelate racemase/muconate lactonizing enzyme N-terminal" evidence="2">
    <location>
        <begin position="16"/>
        <end position="101"/>
    </location>
</feature>
<dbReference type="InterPro" id="IPR036849">
    <property type="entry name" value="Enolase-like_C_sf"/>
</dbReference>
<dbReference type="SUPFAM" id="SSF51604">
    <property type="entry name" value="Enolase C-terminal domain-like"/>
    <property type="match status" value="1"/>
</dbReference>
<dbReference type="InterPro" id="IPR029017">
    <property type="entry name" value="Enolase-like_N"/>
</dbReference>
<dbReference type="GO" id="GO:0016829">
    <property type="term" value="F:lyase activity"/>
    <property type="evidence" value="ECO:0007669"/>
    <property type="project" value="UniProtKB-KW"/>
</dbReference>
<dbReference type="PANTHER" id="PTHR48080">
    <property type="entry name" value="D-GALACTONATE DEHYDRATASE-RELATED"/>
    <property type="match status" value="1"/>
</dbReference>
<name>A0A382ZIB0_9ZZZZ</name>
<sequence length="198" mass="22288">MKITDLKCAIIGQNPVVRITTDEGIDGIGAAESSKPYLKPMIMFYKEMILGKDPTDVERVMIGIRRLGAFKPWGSAVSAIEMALWDIAGKSAGVPAYKLLGGKIRDRVRVYNGNVRFQLNGNDPEDYAEVMQKMKDRPEKFSIIKQAVSFHDSMYYNVQKFYYGTPVTKSRHPNRGLITYKGFNHLIKCIEAMTDVLG</sequence>
<evidence type="ECO:0000256" key="1">
    <source>
        <dbReference type="ARBA" id="ARBA00023239"/>
    </source>
</evidence>
<accession>A0A382ZIB0</accession>
<dbReference type="Pfam" id="PF02746">
    <property type="entry name" value="MR_MLE_N"/>
    <property type="match status" value="1"/>
</dbReference>
<dbReference type="Gene3D" id="3.30.390.10">
    <property type="entry name" value="Enolase-like, N-terminal domain"/>
    <property type="match status" value="1"/>
</dbReference>
<dbReference type="Gene3D" id="3.20.20.120">
    <property type="entry name" value="Enolase-like C-terminal domain"/>
    <property type="match status" value="1"/>
</dbReference>
<keyword evidence="1" id="KW-0456">Lyase</keyword>
<reference evidence="3" key="1">
    <citation type="submission" date="2018-05" db="EMBL/GenBank/DDBJ databases">
        <authorList>
            <person name="Lanie J.A."/>
            <person name="Ng W.-L."/>
            <person name="Kazmierczak K.M."/>
            <person name="Andrzejewski T.M."/>
            <person name="Davidsen T.M."/>
            <person name="Wayne K.J."/>
            <person name="Tettelin H."/>
            <person name="Glass J.I."/>
            <person name="Rusch D."/>
            <person name="Podicherti R."/>
            <person name="Tsui H.-C.T."/>
            <person name="Winkler M.E."/>
        </authorList>
    </citation>
    <scope>NUCLEOTIDE SEQUENCE</scope>
</reference>
<gene>
    <name evidence="3" type="ORF">METZ01_LOCUS448066</name>
</gene>
<dbReference type="InterPro" id="IPR013341">
    <property type="entry name" value="Mandelate_racemase_N_dom"/>
</dbReference>
<dbReference type="PANTHER" id="PTHR48080:SF2">
    <property type="entry name" value="D-GALACTONATE DEHYDRATASE"/>
    <property type="match status" value="1"/>
</dbReference>
<protein>
    <recommendedName>
        <fullName evidence="2">Mandelate racemase/muconate lactonizing enzyme N-terminal domain-containing protein</fullName>
    </recommendedName>
</protein>